<sequence>MFLYLIFILLLISFACFKQGRKERKGLRLTLSITLAIMLPFILEGTAHSLVETQVIEGTPLILLFFALPIIFFTSFQLLFYEIGNMSKGERP</sequence>
<feature type="transmembrane region" description="Helical" evidence="1">
    <location>
        <begin position="27"/>
        <end position="47"/>
    </location>
</feature>
<evidence type="ECO:0000313" key="2">
    <source>
        <dbReference type="EMBL" id="MDE5416171.1"/>
    </source>
</evidence>
<reference evidence="2" key="1">
    <citation type="submission" date="2024-05" db="EMBL/GenBank/DDBJ databases">
        <title>Alkalihalobacillus sp. strain MEB203 novel alkaliphilic bacterium from Lonar Lake, India.</title>
        <authorList>
            <person name="Joshi A."/>
            <person name="Thite S."/>
            <person name="Mengade P."/>
        </authorList>
    </citation>
    <scope>NUCLEOTIDE SEQUENCE</scope>
    <source>
        <strain evidence="2">MEB 203</strain>
    </source>
</reference>
<keyword evidence="1" id="KW-0472">Membrane</keyword>
<evidence type="ECO:0000256" key="1">
    <source>
        <dbReference type="SAM" id="Phobius"/>
    </source>
</evidence>
<proteinExistence type="predicted"/>
<dbReference type="Proteomes" id="UP001148125">
    <property type="component" value="Unassembled WGS sequence"/>
</dbReference>
<protein>
    <submittedName>
        <fullName evidence="2">Uncharacterized protein</fullName>
    </submittedName>
</protein>
<keyword evidence="3" id="KW-1185">Reference proteome</keyword>
<dbReference type="EMBL" id="JAOTPO010000027">
    <property type="protein sequence ID" value="MDE5416171.1"/>
    <property type="molecule type" value="Genomic_DNA"/>
</dbReference>
<comment type="caution">
    <text evidence="2">The sequence shown here is derived from an EMBL/GenBank/DDBJ whole genome shotgun (WGS) entry which is preliminary data.</text>
</comment>
<keyword evidence="1" id="KW-0812">Transmembrane</keyword>
<dbReference type="RefSeq" id="WP_275120757.1">
    <property type="nucleotide sequence ID" value="NZ_JAOTPO010000027.1"/>
</dbReference>
<name>A0ABT5VL45_9BACI</name>
<evidence type="ECO:0000313" key="3">
    <source>
        <dbReference type="Proteomes" id="UP001148125"/>
    </source>
</evidence>
<keyword evidence="1" id="KW-1133">Transmembrane helix</keyword>
<gene>
    <name evidence="2" type="ORF">N7Z68_22970</name>
</gene>
<organism evidence="2 3">
    <name type="scientific">Alkalihalobacterium chitinilyticum</name>
    <dbReference type="NCBI Taxonomy" id="2980103"/>
    <lineage>
        <taxon>Bacteria</taxon>
        <taxon>Bacillati</taxon>
        <taxon>Bacillota</taxon>
        <taxon>Bacilli</taxon>
        <taxon>Bacillales</taxon>
        <taxon>Bacillaceae</taxon>
        <taxon>Alkalihalobacterium</taxon>
    </lineage>
</organism>
<feature type="transmembrane region" description="Helical" evidence="1">
    <location>
        <begin position="59"/>
        <end position="81"/>
    </location>
</feature>
<accession>A0ABT5VL45</accession>